<dbReference type="EMBL" id="PHFW01000003">
    <property type="protein sequence ID" value="PQM27277.1"/>
    <property type="molecule type" value="Genomic_DNA"/>
</dbReference>
<evidence type="ECO:0000256" key="1">
    <source>
        <dbReference type="SAM" id="MobiDB-lite"/>
    </source>
</evidence>
<gene>
    <name evidence="3" type="ORF">CVO77_17390</name>
</gene>
<organism evidence="3 4">
    <name type="scientific">Sphingopyxis lindanitolerans</name>
    <dbReference type="NCBI Taxonomy" id="2054227"/>
    <lineage>
        <taxon>Bacteria</taxon>
        <taxon>Pseudomonadati</taxon>
        <taxon>Pseudomonadota</taxon>
        <taxon>Alphaproteobacteria</taxon>
        <taxon>Sphingomonadales</taxon>
        <taxon>Sphingomonadaceae</taxon>
        <taxon>Sphingopyxis</taxon>
    </lineage>
</organism>
<accession>A0A2S8B4I8</accession>
<evidence type="ECO:0008006" key="5">
    <source>
        <dbReference type="Google" id="ProtNLM"/>
    </source>
</evidence>
<feature type="transmembrane region" description="Helical" evidence="2">
    <location>
        <begin position="15"/>
        <end position="35"/>
    </location>
</feature>
<evidence type="ECO:0000256" key="2">
    <source>
        <dbReference type="SAM" id="Phobius"/>
    </source>
</evidence>
<reference evidence="4" key="1">
    <citation type="submission" date="2017-11" db="EMBL/GenBank/DDBJ databases">
        <title>The complete genome sequence of Sphingopyxis pomeranensis sp. nov. strain WS5A3p.</title>
        <authorList>
            <person name="Kaminski M.A."/>
        </authorList>
    </citation>
    <scope>NUCLEOTIDE SEQUENCE [LARGE SCALE GENOMIC DNA]</scope>
    <source>
        <strain evidence="4">WS5A3p</strain>
    </source>
</reference>
<protein>
    <recommendedName>
        <fullName evidence="5">Cell envelope biogenesis protein TolA</fullName>
    </recommendedName>
</protein>
<proteinExistence type="predicted"/>
<dbReference type="AlphaFoldDB" id="A0A2S8B4I8"/>
<keyword evidence="2" id="KW-0472">Membrane</keyword>
<keyword evidence="4" id="KW-1185">Reference proteome</keyword>
<keyword evidence="2" id="KW-1133">Transmembrane helix</keyword>
<evidence type="ECO:0000313" key="4">
    <source>
        <dbReference type="Proteomes" id="UP000238954"/>
    </source>
</evidence>
<sequence>MAAQTAPRGNQKTGIAIAVVLHVVVIGLLSIQWTGGDRRFDNPPMEVDLVAETAAQSSAPLISDTPPAARLGEEDADDIAAPPEPVPAPPLPEPVVRPTPAPAPKQVARPVPVPSRKTPPAAQKATPKPAPKAPAKKATSRPTGRLDGIVDGLSRTQSKRPASKGAPAATTSSELRRSIDVSIKARVGPRWDRCKVSGVDVEKLKTVVKFRLTPSGALAGFTGVTTSGQNDSNRFQVERHQECAKKAIELAAPFDLPEENFSYWQNYTLDFDKVR</sequence>
<dbReference type="RefSeq" id="WP_106000138.1">
    <property type="nucleotide sequence ID" value="NZ_CM009578.1"/>
</dbReference>
<dbReference type="OrthoDB" id="7161229at2"/>
<feature type="compositionally biased region" description="Pro residues" evidence="1">
    <location>
        <begin position="82"/>
        <end position="103"/>
    </location>
</feature>
<comment type="caution">
    <text evidence="3">The sequence shown here is derived from an EMBL/GenBank/DDBJ whole genome shotgun (WGS) entry which is preliminary data.</text>
</comment>
<evidence type="ECO:0000313" key="3">
    <source>
        <dbReference type="EMBL" id="PQM27277.1"/>
    </source>
</evidence>
<feature type="compositionally biased region" description="Low complexity" evidence="1">
    <location>
        <begin position="118"/>
        <end position="127"/>
    </location>
</feature>
<keyword evidence="2" id="KW-0812">Transmembrane</keyword>
<name>A0A2S8B4I8_9SPHN</name>
<dbReference type="Gene3D" id="3.30.1150.10">
    <property type="match status" value="1"/>
</dbReference>
<feature type="region of interest" description="Disordered" evidence="1">
    <location>
        <begin position="56"/>
        <end position="175"/>
    </location>
</feature>
<dbReference type="Proteomes" id="UP000238954">
    <property type="component" value="Chromosome"/>
</dbReference>